<dbReference type="InterPro" id="IPR006252">
    <property type="entry name" value="Malate_synthA"/>
</dbReference>
<name>A0ABY6Z788_9BACL</name>
<dbReference type="InterPro" id="IPR044856">
    <property type="entry name" value="Malate_synth_C_sf"/>
</dbReference>
<organism evidence="2 3">
    <name type="scientific">Alicyclobacillus dauci</name>
    <dbReference type="NCBI Taxonomy" id="1475485"/>
    <lineage>
        <taxon>Bacteria</taxon>
        <taxon>Bacillati</taxon>
        <taxon>Bacillota</taxon>
        <taxon>Bacilli</taxon>
        <taxon>Bacillales</taxon>
        <taxon>Alicyclobacillaceae</taxon>
        <taxon>Alicyclobacillus</taxon>
    </lineage>
</organism>
<evidence type="ECO:0000259" key="1">
    <source>
        <dbReference type="Pfam" id="PF20659"/>
    </source>
</evidence>
<dbReference type="PANTHER" id="PTHR42902">
    <property type="entry name" value="MALATE SYNTHASE"/>
    <property type="match status" value="1"/>
</dbReference>
<sequence>MLMSEPNQIDRGRSVSVASKVLQEVPVGPITEEDLRTNVSLGIQYIEAWLRGSGEVPIFNLMEDAATAEISRAHVWQWIRHERGVLSDGRNIDFDLVRTIIDEEHSKLLETTEQNASDHAYETAAGLLWDLILENEFVEFLTVPGYKLLV</sequence>
<dbReference type="InterPro" id="IPR048355">
    <property type="entry name" value="MS_C"/>
</dbReference>
<gene>
    <name evidence="2" type="ORF">NZD86_09955</name>
</gene>
<evidence type="ECO:0000313" key="2">
    <source>
        <dbReference type="EMBL" id="WAH38768.1"/>
    </source>
</evidence>
<evidence type="ECO:0000313" key="3">
    <source>
        <dbReference type="Proteomes" id="UP001164803"/>
    </source>
</evidence>
<feature type="domain" description="Malate synthase C-terminal" evidence="1">
    <location>
        <begin position="30"/>
        <end position="148"/>
    </location>
</feature>
<dbReference type="PANTHER" id="PTHR42902:SF1">
    <property type="entry name" value="MALATE SYNTHASE 1-RELATED"/>
    <property type="match status" value="1"/>
</dbReference>
<reference evidence="2" key="1">
    <citation type="submission" date="2022-08" db="EMBL/GenBank/DDBJ databases">
        <title>Alicyclobacillus dauci DSM2870, complete genome.</title>
        <authorList>
            <person name="Wang Q."/>
            <person name="Cai R."/>
            <person name="Wang Z."/>
        </authorList>
    </citation>
    <scope>NUCLEOTIDE SEQUENCE</scope>
    <source>
        <strain evidence="2">DSM 28700</strain>
    </source>
</reference>
<dbReference type="EMBL" id="CP104064">
    <property type="protein sequence ID" value="WAH38768.1"/>
    <property type="molecule type" value="Genomic_DNA"/>
</dbReference>
<dbReference type="SUPFAM" id="SSF51645">
    <property type="entry name" value="Malate synthase G"/>
    <property type="match status" value="1"/>
</dbReference>
<keyword evidence="3" id="KW-1185">Reference proteome</keyword>
<proteinExistence type="predicted"/>
<accession>A0ABY6Z788</accession>
<dbReference type="Pfam" id="PF20659">
    <property type="entry name" value="MS_C"/>
    <property type="match status" value="1"/>
</dbReference>
<protein>
    <recommendedName>
        <fullName evidence="1">Malate synthase C-terminal domain-containing protein</fullName>
    </recommendedName>
</protein>
<dbReference type="RefSeq" id="WP_268046359.1">
    <property type="nucleotide sequence ID" value="NZ_CP104064.1"/>
</dbReference>
<dbReference type="Proteomes" id="UP001164803">
    <property type="component" value="Chromosome"/>
</dbReference>
<dbReference type="Gene3D" id="1.20.1220.12">
    <property type="entry name" value="Malate synthase, domain III"/>
    <property type="match status" value="1"/>
</dbReference>
<dbReference type="InterPro" id="IPR011076">
    <property type="entry name" value="Malate_synth_sf"/>
</dbReference>